<accession>A0ABZ0Z011</accession>
<sequence length="109" mass="12711">MIITYTAFDGKTFNDKKECEDHEYKLKLLGLAYAEFSKFLDKIPEDYNDNLWICEEKLEINDACGQELPTIGETVKILTKDDLAHIRVIKSLLEKFKLDDNGNNQNCYR</sequence>
<dbReference type="Proteomes" id="UP001348805">
    <property type="component" value="Segment"/>
</dbReference>
<evidence type="ECO:0000313" key="1">
    <source>
        <dbReference type="EMBL" id="WQJ51451.1"/>
    </source>
</evidence>
<evidence type="ECO:0000313" key="2">
    <source>
        <dbReference type="Proteomes" id="UP001348805"/>
    </source>
</evidence>
<reference evidence="1 2" key="1">
    <citation type="submission" date="2023-11" db="EMBL/GenBank/DDBJ databases">
        <authorList>
            <person name="Cook R."/>
            <person name="Crisci M."/>
            <person name="Pye H."/>
            <person name="Adriaenssens E."/>
            <person name="Santini J."/>
        </authorList>
    </citation>
    <scope>NUCLEOTIDE SEQUENCE [LARGE SCALE GENOMIC DNA]</scope>
    <source>
        <strain evidence="1">Lak_Megaphage_RVC_AP3_GC26</strain>
    </source>
</reference>
<dbReference type="EMBL" id="OR769219">
    <property type="protein sequence ID" value="WQJ51451.1"/>
    <property type="molecule type" value="Genomic_DNA"/>
</dbReference>
<name>A0ABZ0Z011_9CAUD</name>
<proteinExistence type="predicted"/>
<protein>
    <submittedName>
        <fullName evidence="1">Uncharacterized protein</fullName>
    </submittedName>
</protein>
<organism evidence="1 2">
    <name type="scientific">phage Lak_Megaphage_RVC_AP3_GC26</name>
    <dbReference type="NCBI Taxonomy" id="3109225"/>
    <lineage>
        <taxon>Viruses</taxon>
        <taxon>Duplodnaviria</taxon>
        <taxon>Heunggongvirae</taxon>
        <taxon>Uroviricota</taxon>
        <taxon>Caudoviricetes</taxon>
        <taxon>Caudoviricetes code 15 clade</taxon>
    </lineage>
</organism>
<keyword evidence="2" id="KW-1185">Reference proteome</keyword>